<dbReference type="AlphaFoldDB" id="A0A562UCA0"/>
<dbReference type="RefSeq" id="WP_144910155.1">
    <property type="nucleotide sequence ID" value="NZ_VLLI01000002.1"/>
</dbReference>
<feature type="domain" description="Toprim" evidence="14">
    <location>
        <begin position="260"/>
        <end position="341"/>
    </location>
</feature>
<dbReference type="EMBL" id="VLLI01000002">
    <property type="protein sequence ID" value="TWJ03443.1"/>
    <property type="molecule type" value="Genomic_DNA"/>
</dbReference>
<keyword evidence="3 12" id="KW-0808">Transferase</keyword>
<dbReference type="GO" id="GO:0005737">
    <property type="term" value="C:cytoplasm"/>
    <property type="evidence" value="ECO:0007669"/>
    <property type="project" value="TreeGrafter"/>
</dbReference>
<evidence type="ECO:0000256" key="4">
    <source>
        <dbReference type="ARBA" id="ARBA00022695"/>
    </source>
</evidence>
<evidence type="ECO:0000256" key="9">
    <source>
        <dbReference type="ARBA" id="ARBA00022842"/>
    </source>
</evidence>
<name>A0A562UCA0_9SPHI</name>
<dbReference type="Gene3D" id="3.90.980.10">
    <property type="entry name" value="DNA primase, catalytic core, N-terminal domain"/>
    <property type="match status" value="1"/>
</dbReference>
<dbReference type="PROSITE" id="PS50880">
    <property type="entry name" value="TOPRIM"/>
    <property type="match status" value="1"/>
</dbReference>
<comment type="catalytic activity">
    <reaction evidence="12">
        <text>ssDNA + n NTP = ssDNA/pppN(pN)n-1 hybrid + (n-1) diphosphate.</text>
        <dbReference type="EC" id="2.7.7.101"/>
    </reaction>
</comment>
<dbReference type="Gene3D" id="3.40.1360.10">
    <property type="match status" value="1"/>
</dbReference>
<dbReference type="SMART" id="SM00400">
    <property type="entry name" value="ZnF_CHCC"/>
    <property type="match status" value="1"/>
</dbReference>
<keyword evidence="5 12" id="KW-0235">DNA replication</keyword>
<sequence length="641" mass="72808">MITKPTIDRIMEATDIVEVIGEFVQLKKRGANYVGLSPFANERTPSFTVSPAKGIFKDFSSGKGGSAVTFLMELEKFTYPEALKWLAKKYGIEVEETVESTENREEDNRRESLMIVTGYAAKFFHDSLLETEEGKNIGLSYFKERGFTNETIKKFELGYSPDQWEAFTSQALKEGYQQQFLEESGLSVKRDNGSLYDRYRGRVMFPIHSFTGRVIAFGGRTLKNDKSVPKYVNSPESEIYHKSNVLYGLYFAKKAIREEDNCFLVEGYADVLSVHQAGIENVVASSGTSLTVEQIRLIGRFTKNITILYDGDAAGIKASLRGLDMILEEGLNVKVVLFPDGHDPDSYVRNFGTSGFKKHIEDNKKDFILYKTDILLKEAGNDPIKKAEVIREIVESVAKIPDSIKASVFIKECSYLLQIDERALLSELNKMRMAKAKKDSQQQISKPAVPVDESLLEEPPVLKSNKDDSNQEREIIRLLLLYGNRVIDWDGIANTYIGPFMIAELSDVDFETAICKQFVEIYRAEVENGVLPDEQYFIHYPEKDIVDLTVTQIATKYTLSENWYEMHNILVNDEQVNMKATILGAIFHLKKQKVGKILENLRKELQTTTGEADQEILLNQYMQMKKVEKTISDYLGSVIIK</sequence>
<dbReference type="Pfam" id="PF08275">
    <property type="entry name" value="DNAG_N"/>
    <property type="match status" value="1"/>
</dbReference>
<accession>A0A562UCA0</accession>
<dbReference type="GO" id="GO:0006269">
    <property type="term" value="P:DNA replication, synthesis of primer"/>
    <property type="evidence" value="ECO:0007669"/>
    <property type="project" value="UniProtKB-UniRule"/>
</dbReference>
<dbReference type="InterPro" id="IPR002694">
    <property type="entry name" value="Znf_CHC2"/>
</dbReference>
<protein>
    <recommendedName>
        <fullName evidence="12 13">DNA primase</fullName>
        <ecNumber evidence="12">2.7.7.101</ecNumber>
    </recommendedName>
</protein>
<dbReference type="InterPro" id="IPR013264">
    <property type="entry name" value="DNAG_N"/>
</dbReference>
<evidence type="ECO:0000256" key="10">
    <source>
        <dbReference type="ARBA" id="ARBA00023125"/>
    </source>
</evidence>
<keyword evidence="4 12" id="KW-0548">Nucleotidyltransferase</keyword>
<dbReference type="GO" id="GO:0008270">
    <property type="term" value="F:zinc ion binding"/>
    <property type="evidence" value="ECO:0007669"/>
    <property type="project" value="UniProtKB-KW"/>
</dbReference>
<dbReference type="SMART" id="SM00493">
    <property type="entry name" value="TOPRIM"/>
    <property type="match status" value="1"/>
</dbReference>
<dbReference type="InterPro" id="IPR019475">
    <property type="entry name" value="DNA_primase_DnaB-bd"/>
</dbReference>
<evidence type="ECO:0000256" key="12">
    <source>
        <dbReference type="HAMAP-Rule" id="MF_00974"/>
    </source>
</evidence>
<evidence type="ECO:0000256" key="6">
    <source>
        <dbReference type="ARBA" id="ARBA00022723"/>
    </source>
</evidence>
<dbReference type="HAMAP" id="MF_00974">
    <property type="entry name" value="DNA_primase_DnaG"/>
    <property type="match status" value="1"/>
</dbReference>
<evidence type="ECO:0000313" key="15">
    <source>
        <dbReference type="EMBL" id="TWJ03443.1"/>
    </source>
</evidence>
<reference evidence="15 16" key="1">
    <citation type="submission" date="2019-07" db="EMBL/GenBank/DDBJ databases">
        <title>Genomic Encyclopedia of Archaeal and Bacterial Type Strains, Phase II (KMG-II): from individual species to whole genera.</title>
        <authorList>
            <person name="Goeker M."/>
        </authorList>
    </citation>
    <scope>NUCLEOTIDE SEQUENCE [LARGE SCALE GENOMIC DNA]</scope>
    <source>
        <strain evidence="15 16">ATCC BAA-1854</strain>
    </source>
</reference>
<dbReference type="GO" id="GO:1990077">
    <property type="term" value="C:primosome complex"/>
    <property type="evidence" value="ECO:0007669"/>
    <property type="project" value="UniProtKB-KW"/>
</dbReference>
<dbReference type="GO" id="GO:0000428">
    <property type="term" value="C:DNA-directed RNA polymerase complex"/>
    <property type="evidence" value="ECO:0007669"/>
    <property type="project" value="UniProtKB-KW"/>
</dbReference>
<dbReference type="Pfam" id="PF13155">
    <property type="entry name" value="Toprim_2"/>
    <property type="match status" value="1"/>
</dbReference>
<dbReference type="InterPro" id="IPR006171">
    <property type="entry name" value="TOPRIM_dom"/>
</dbReference>
<keyword evidence="9" id="KW-0460">Magnesium</keyword>
<keyword evidence="6 13" id="KW-0479">Metal-binding</keyword>
<evidence type="ECO:0000256" key="7">
    <source>
        <dbReference type="ARBA" id="ARBA00022771"/>
    </source>
</evidence>
<dbReference type="InterPro" id="IPR034151">
    <property type="entry name" value="TOPRIM_DnaG_bac"/>
</dbReference>
<dbReference type="InterPro" id="IPR036977">
    <property type="entry name" value="DNA_primase_Znf_CHC2"/>
</dbReference>
<organism evidence="15 16">
    <name type="scientific">Mucilaginibacter frigoritolerans</name>
    <dbReference type="NCBI Taxonomy" id="652788"/>
    <lineage>
        <taxon>Bacteria</taxon>
        <taxon>Pseudomonadati</taxon>
        <taxon>Bacteroidota</taxon>
        <taxon>Sphingobacteriia</taxon>
        <taxon>Sphingobacteriales</taxon>
        <taxon>Sphingobacteriaceae</taxon>
        <taxon>Mucilaginibacter</taxon>
    </lineage>
</organism>
<gene>
    <name evidence="12" type="primary">dnaG</name>
    <name evidence="15" type="ORF">JN11_00986</name>
</gene>
<comment type="subunit">
    <text evidence="12">Monomer. Interacts with DnaB.</text>
</comment>
<keyword evidence="16" id="KW-1185">Reference proteome</keyword>
<keyword evidence="2 12" id="KW-0639">Primosome</keyword>
<comment type="function">
    <text evidence="12 13">RNA polymerase that catalyzes the synthesis of short RNA molecules used as primers for DNA polymerase during DNA replication.</text>
</comment>
<dbReference type="PANTHER" id="PTHR30313:SF2">
    <property type="entry name" value="DNA PRIMASE"/>
    <property type="match status" value="1"/>
</dbReference>
<comment type="caution">
    <text evidence="12">Lacks conserved residue(s) required for the propagation of feature annotation.</text>
</comment>
<evidence type="ECO:0000256" key="2">
    <source>
        <dbReference type="ARBA" id="ARBA00022515"/>
    </source>
</evidence>
<dbReference type="Pfam" id="PF10410">
    <property type="entry name" value="DnaB_bind"/>
    <property type="match status" value="1"/>
</dbReference>
<dbReference type="CDD" id="cd03364">
    <property type="entry name" value="TOPRIM_DnaG_primases"/>
    <property type="match status" value="1"/>
</dbReference>
<evidence type="ECO:0000256" key="3">
    <source>
        <dbReference type="ARBA" id="ARBA00022679"/>
    </source>
</evidence>
<evidence type="ECO:0000313" key="16">
    <source>
        <dbReference type="Proteomes" id="UP000317010"/>
    </source>
</evidence>
<dbReference type="InterPro" id="IPR050219">
    <property type="entry name" value="DnaG_primase"/>
</dbReference>
<evidence type="ECO:0000259" key="14">
    <source>
        <dbReference type="PROSITE" id="PS50880"/>
    </source>
</evidence>
<dbReference type="InterPro" id="IPR006295">
    <property type="entry name" value="DNA_primase_DnaG"/>
</dbReference>
<dbReference type="FunFam" id="3.40.1360.10:FF:000002">
    <property type="entry name" value="DNA primase"/>
    <property type="match status" value="1"/>
</dbReference>
<dbReference type="FunFam" id="3.90.980.10:FF:000001">
    <property type="entry name" value="DNA primase"/>
    <property type="match status" value="1"/>
</dbReference>
<keyword evidence="1 12" id="KW-0240">DNA-directed RNA polymerase</keyword>
<evidence type="ECO:0000256" key="1">
    <source>
        <dbReference type="ARBA" id="ARBA00022478"/>
    </source>
</evidence>
<dbReference type="Proteomes" id="UP000317010">
    <property type="component" value="Unassembled WGS sequence"/>
</dbReference>
<comment type="cofactor">
    <cofactor evidence="13">
        <name>Zn(2+)</name>
        <dbReference type="ChEBI" id="CHEBI:29105"/>
    </cofactor>
    <text evidence="13">Binds 1 zinc ion per monomer.</text>
</comment>
<comment type="caution">
    <text evidence="15">The sequence shown here is derived from an EMBL/GenBank/DDBJ whole genome shotgun (WGS) entry which is preliminary data.</text>
</comment>
<dbReference type="EC" id="2.7.7.101" evidence="12"/>
<keyword evidence="8 13" id="KW-0862">Zinc</keyword>
<dbReference type="SUPFAM" id="SSF57783">
    <property type="entry name" value="Zinc beta-ribbon"/>
    <property type="match status" value="1"/>
</dbReference>
<keyword evidence="11 12" id="KW-0804">Transcription</keyword>
<dbReference type="InterPro" id="IPR030846">
    <property type="entry name" value="DnaG_bac"/>
</dbReference>
<evidence type="ECO:0000256" key="11">
    <source>
        <dbReference type="ARBA" id="ARBA00023163"/>
    </source>
</evidence>
<dbReference type="Pfam" id="PF01807">
    <property type="entry name" value="Zn_ribbon_DnaG"/>
    <property type="match status" value="1"/>
</dbReference>
<dbReference type="InterPro" id="IPR037068">
    <property type="entry name" value="DNA_primase_core_N_sf"/>
</dbReference>
<dbReference type="OrthoDB" id="9803773at2"/>
<evidence type="ECO:0000256" key="8">
    <source>
        <dbReference type="ARBA" id="ARBA00022833"/>
    </source>
</evidence>
<dbReference type="FunFam" id="3.90.580.10:FF:000001">
    <property type="entry name" value="DNA primase"/>
    <property type="match status" value="1"/>
</dbReference>
<dbReference type="GO" id="GO:0003899">
    <property type="term" value="F:DNA-directed RNA polymerase activity"/>
    <property type="evidence" value="ECO:0007669"/>
    <property type="project" value="UniProtKB-UniRule"/>
</dbReference>
<dbReference type="PANTHER" id="PTHR30313">
    <property type="entry name" value="DNA PRIMASE"/>
    <property type="match status" value="1"/>
</dbReference>
<dbReference type="SUPFAM" id="SSF56731">
    <property type="entry name" value="DNA primase core"/>
    <property type="match status" value="1"/>
</dbReference>
<dbReference type="GO" id="GO:0003677">
    <property type="term" value="F:DNA binding"/>
    <property type="evidence" value="ECO:0007669"/>
    <property type="project" value="UniProtKB-KW"/>
</dbReference>
<keyword evidence="10 12" id="KW-0238">DNA-binding</keyword>
<dbReference type="PIRSF" id="PIRSF002811">
    <property type="entry name" value="DnaG"/>
    <property type="match status" value="1"/>
</dbReference>
<proteinExistence type="inferred from homology"/>
<evidence type="ECO:0000256" key="13">
    <source>
        <dbReference type="PIRNR" id="PIRNR002811"/>
    </source>
</evidence>
<keyword evidence="7" id="KW-0863">Zinc-finger</keyword>
<evidence type="ECO:0000256" key="5">
    <source>
        <dbReference type="ARBA" id="ARBA00022705"/>
    </source>
</evidence>
<comment type="similarity">
    <text evidence="12 13">Belongs to the DnaG primase family.</text>
</comment>
<dbReference type="Gene3D" id="3.90.580.10">
    <property type="entry name" value="Zinc finger, CHC2-type domain"/>
    <property type="match status" value="1"/>
</dbReference>
<dbReference type="NCBIfam" id="TIGR01391">
    <property type="entry name" value="dnaG"/>
    <property type="match status" value="1"/>
</dbReference>